<dbReference type="InterPro" id="IPR000253">
    <property type="entry name" value="FHA_dom"/>
</dbReference>
<dbReference type="InterPro" id="IPR016032">
    <property type="entry name" value="Sig_transdc_resp-reg_C-effctor"/>
</dbReference>
<evidence type="ECO:0000259" key="3">
    <source>
        <dbReference type="PROSITE" id="PS50006"/>
    </source>
</evidence>
<dbReference type="PROSITE" id="PS51755">
    <property type="entry name" value="OMPR_PHOB"/>
    <property type="match status" value="1"/>
</dbReference>
<keyword evidence="1 2" id="KW-0238">DNA-binding</keyword>
<dbReference type="GO" id="GO:0006355">
    <property type="term" value="P:regulation of DNA-templated transcription"/>
    <property type="evidence" value="ECO:0007669"/>
    <property type="project" value="InterPro"/>
</dbReference>
<evidence type="ECO:0000313" key="5">
    <source>
        <dbReference type="EMBL" id="MYD90292.1"/>
    </source>
</evidence>
<feature type="domain" description="FHA" evidence="3">
    <location>
        <begin position="37"/>
        <end position="86"/>
    </location>
</feature>
<reference evidence="5" key="1">
    <citation type="submission" date="2019-09" db="EMBL/GenBank/DDBJ databases">
        <title>Characterisation of the sponge microbiome using genome-centric metagenomics.</title>
        <authorList>
            <person name="Engelberts J.P."/>
            <person name="Robbins S.J."/>
            <person name="De Goeij J.M."/>
            <person name="Aranda M."/>
            <person name="Bell S.C."/>
            <person name="Webster N.S."/>
        </authorList>
    </citation>
    <scope>NUCLEOTIDE SEQUENCE</scope>
    <source>
        <strain evidence="5">SB0662_bin_9</strain>
    </source>
</reference>
<dbReference type="SMART" id="SM00862">
    <property type="entry name" value="Trans_reg_C"/>
    <property type="match status" value="1"/>
</dbReference>
<dbReference type="SMART" id="SM00240">
    <property type="entry name" value="FHA"/>
    <property type="match status" value="1"/>
</dbReference>
<organism evidence="5">
    <name type="scientific">Caldilineaceae bacterium SB0662_bin_9</name>
    <dbReference type="NCBI Taxonomy" id="2605258"/>
    <lineage>
        <taxon>Bacteria</taxon>
        <taxon>Bacillati</taxon>
        <taxon>Chloroflexota</taxon>
        <taxon>Caldilineae</taxon>
        <taxon>Caldilineales</taxon>
        <taxon>Caldilineaceae</taxon>
    </lineage>
</organism>
<dbReference type="EMBL" id="VXPY01000055">
    <property type="protein sequence ID" value="MYD90292.1"/>
    <property type="molecule type" value="Genomic_DNA"/>
</dbReference>
<evidence type="ECO:0000256" key="2">
    <source>
        <dbReference type="PROSITE-ProRule" id="PRU01091"/>
    </source>
</evidence>
<dbReference type="PROSITE" id="PS50006">
    <property type="entry name" value="FHA_DOMAIN"/>
    <property type="match status" value="1"/>
</dbReference>
<feature type="DNA-binding region" description="OmpR/PhoB-type" evidence="2">
    <location>
        <begin position="118"/>
        <end position="219"/>
    </location>
</feature>
<gene>
    <name evidence="5" type="ORF">F4Y08_08150</name>
</gene>
<accession>A0A6B1DUB1</accession>
<name>A0A6B1DUB1_9CHLR</name>
<comment type="caution">
    <text evidence="5">The sequence shown here is derived from an EMBL/GenBank/DDBJ whole genome shotgun (WGS) entry which is preliminary data.</text>
</comment>
<dbReference type="Pfam" id="PF00498">
    <property type="entry name" value="FHA"/>
    <property type="match status" value="1"/>
</dbReference>
<dbReference type="InterPro" id="IPR036388">
    <property type="entry name" value="WH-like_DNA-bd_sf"/>
</dbReference>
<evidence type="ECO:0000259" key="4">
    <source>
        <dbReference type="PROSITE" id="PS51755"/>
    </source>
</evidence>
<dbReference type="AlphaFoldDB" id="A0A6B1DUB1"/>
<dbReference type="GO" id="GO:0003677">
    <property type="term" value="F:DNA binding"/>
    <property type="evidence" value="ECO:0007669"/>
    <property type="project" value="UniProtKB-UniRule"/>
</dbReference>
<dbReference type="Gene3D" id="2.60.200.20">
    <property type="match status" value="1"/>
</dbReference>
<feature type="domain" description="OmpR/PhoB-type" evidence="4">
    <location>
        <begin position="118"/>
        <end position="219"/>
    </location>
</feature>
<proteinExistence type="predicted"/>
<protein>
    <submittedName>
        <fullName evidence="5">FHA domain-containing protein</fullName>
    </submittedName>
</protein>
<dbReference type="CDD" id="cd00060">
    <property type="entry name" value="FHA"/>
    <property type="match status" value="1"/>
</dbReference>
<dbReference type="InterPro" id="IPR001867">
    <property type="entry name" value="OmpR/PhoB-type_DNA-bd"/>
</dbReference>
<dbReference type="PANTHER" id="PTHR23308">
    <property type="entry name" value="NUCLEAR INHIBITOR OF PROTEIN PHOSPHATASE-1"/>
    <property type="match status" value="1"/>
</dbReference>
<dbReference type="GO" id="GO:0000160">
    <property type="term" value="P:phosphorelay signal transduction system"/>
    <property type="evidence" value="ECO:0007669"/>
    <property type="project" value="InterPro"/>
</dbReference>
<dbReference type="SUPFAM" id="SSF46894">
    <property type="entry name" value="C-terminal effector domain of the bipartite response regulators"/>
    <property type="match status" value="1"/>
</dbReference>
<dbReference type="Pfam" id="PF00486">
    <property type="entry name" value="Trans_reg_C"/>
    <property type="match status" value="1"/>
</dbReference>
<dbReference type="CDD" id="cd00383">
    <property type="entry name" value="trans_reg_C"/>
    <property type="match status" value="1"/>
</dbReference>
<dbReference type="InterPro" id="IPR008984">
    <property type="entry name" value="SMAD_FHA_dom_sf"/>
</dbReference>
<dbReference type="InterPro" id="IPR050923">
    <property type="entry name" value="Cell_Proc_Reg/RNA_Proc"/>
</dbReference>
<sequence length="220" mass="24720">MNNPEDRARPSSRAMLLQWLGTAAGSRKWPLEPKESIVIGRDEDCDIVLDNRLVSRAHAEIFWRDGEYFIRDLGSKNGTSVNGQPLVYEKRLQDGDEVQVALRYKLAFAGEDATADLAWEGELHGISINPELRTASVNGVPVELSLRQFRLLHVLWQAGGSVVTRSQIKQAVWPEAEPDGISRQSIDALVRRMRLTLLELDASTDRIVTVRHHGYRLVGD</sequence>
<evidence type="ECO:0000256" key="1">
    <source>
        <dbReference type="ARBA" id="ARBA00023125"/>
    </source>
</evidence>
<dbReference type="SUPFAM" id="SSF49879">
    <property type="entry name" value="SMAD/FHA domain"/>
    <property type="match status" value="1"/>
</dbReference>
<dbReference type="Gene3D" id="1.10.10.10">
    <property type="entry name" value="Winged helix-like DNA-binding domain superfamily/Winged helix DNA-binding domain"/>
    <property type="match status" value="1"/>
</dbReference>